<evidence type="ECO:0000313" key="11">
    <source>
        <dbReference type="Proteomes" id="UP000645257"/>
    </source>
</evidence>
<dbReference type="Gene3D" id="3.40.30.10">
    <property type="entry name" value="Glutaredoxin"/>
    <property type="match status" value="1"/>
</dbReference>
<dbReference type="PANTHER" id="PTHR35272">
    <property type="entry name" value="THIOL:DISULFIDE INTERCHANGE PROTEIN DSBC-RELATED"/>
    <property type="match status" value="1"/>
</dbReference>
<keyword evidence="3 7" id="KW-0732">Signal</keyword>
<dbReference type="InterPro" id="IPR051470">
    <property type="entry name" value="Thiol:disulfide_interchange"/>
</dbReference>
<dbReference type="SUPFAM" id="SSF54423">
    <property type="entry name" value="DsbC/DsbG N-terminal domain-like"/>
    <property type="match status" value="1"/>
</dbReference>
<feature type="domain" description="Thioredoxin-like fold" evidence="9">
    <location>
        <begin position="109"/>
        <end position="233"/>
    </location>
</feature>
<dbReference type="Proteomes" id="UP000645257">
    <property type="component" value="Unassembled WGS sequence"/>
</dbReference>
<evidence type="ECO:0000256" key="5">
    <source>
        <dbReference type="ARBA" id="ARBA00023157"/>
    </source>
</evidence>
<proteinExistence type="inferred from homology"/>
<dbReference type="InterPro" id="IPR018950">
    <property type="entry name" value="DiS-bond_isomerase_DsbC/G_N"/>
</dbReference>
<comment type="subcellular location">
    <subcellularLocation>
        <location evidence="1 7">Periplasm</location>
    </subcellularLocation>
</comment>
<evidence type="ECO:0000259" key="8">
    <source>
        <dbReference type="Pfam" id="PF10411"/>
    </source>
</evidence>
<accession>A0A918P0C5</accession>
<dbReference type="InterPro" id="IPR033954">
    <property type="entry name" value="DiS-bond_Isoase_DsbC/G"/>
</dbReference>
<evidence type="ECO:0000256" key="6">
    <source>
        <dbReference type="ARBA" id="ARBA00023284"/>
    </source>
</evidence>
<comment type="caution">
    <text evidence="10">The sequence shown here is derived from an EMBL/GenBank/DDBJ whole genome shotgun (WGS) entry which is preliminary data.</text>
</comment>
<name>A0A918P0C5_9NEIS</name>
<comment type="function">
    <text evidence="7">Required for disulfide bond formation in some periplasmic proteins. Acts by transferring its disulfide bond to other proteins and is reduced in the process.</text>
</comment>
<dbReference type="Pfam" id="PF10411">
    <property type="entry name" value="DsbC_N"/>
    <property type="match status" value="1"/>
</dbReference>
<evidence type="ECO:0000313" key="10">
    <source>
        <dbReference type="EMBL" id="GGY11116.1"/>
    </source>
</evidence>
<dbReference type="Gene3D" id="3.10.450.70">
    <property type="entry name" value="Disulphide bond isomerase, DsbC/G, N-terminal"/>
    <property type="match status" value="1"/>
</dbReference>
<dbReference type="PANTHER" id="PTHR35272:SF3">
    <property type="entry name" value="THIOL:DISULFIDE INTERCHANGE PROTEIN DSBC"/>
    <property type="match status" value="1"/>
</dbReference>
<protein>
    <recommendedName>
        <fullName evidence="7">Thiol:disulfide interchange protein</fullName>
    </recommendedName>
</protein>
<gene>
    <name evidence="10" type="ORF">GCM10011289_12490</name>
</gene>
<dbReference type="AlphaFoldDB" id="A0A918P0C5"/>
<sequence length="236" mass="26087">MAGFMLQMVACSAGNAVEPESLDSVKAAFQKRFADRKVLSVAKTPVKGMYEIVLKGNQVIYSDQKAEYLFIGDLIDVKKNASLTEKRQSELNRIDWSSLPLDLAVKEVRGNGERRLAVFTDPDCPFCKKLEREGLNGVTNVTIYTFLYPLTDLHPDARRKSLQVWCSKDRVAAWSGFMLEGRALSGPTDCANPLDRIKALGEKLGITGTPGLIFGNGQMVAGAIDRSEIEELLNRK</sequence>
<evidence type="ECO:0000256" key="4">
    <source>
        <dbReference type="ARBA" id="ARBA00022764"/>
    </source>
</evidence>
<keyword evidence="5" id="KW-1015">Disulfide bond</keyword>
<evidence type="ECO:0000256" key="7">
    <source>
        <dbReference type="RuleBase" id="RU364038"/>
    </source>
</evidence>
<dbReference type="EMBL" id="BMYX01000005">
    <property type="protein sequence ID" value="GGY11116.1"/>
    <property type="molecule type" value="Genomic_DNA"/>
</dbReference>
<evidence type="ECO:0000256" key="2">
    <source>
        <dbReference type="ARBA" id="ARBA00009813"/>
    </source>
</evidence>
<dbReference type="SUPFAM" id="SSF52833">
    <property type="entry name" value="Thioredoxin-like"/>
    <property type="match status" value="1"/>
</dbReference>
<keyword evidence="6 7" id="KW-0676">Redox-active center</keyword>
<feature type="domain" description="Disulphide bond isomerase DsbC/G N-terminal" evidence="8">
    <location>
        <begin position="23"/>
        <end position="85"/>
    </location>
</feature>
<keyword evidence="4 7" id="KW-0574">Periplasm</keyword>
<dbReference type="Pfam" id="PF13098">
    <property type="entry name" value="Thioredoxin_2"/>
    <property type="match status" value="1"/>
</dbReference>
<dbReference type="InterPro" id="IPR012336">
    <property type="entry name" value="Thioredoxin-like_fold"/>
</dbReference>
<organism evidence="10 11">
    <name type="scientific">Paludibacterium paludis</name>
    <dbReference type="NCBI Taxonomy" id="1225769"/>
    <lineage>
        <taxon>Bacteria</taxon>
        <taxon>Pseudomonadati</taxon>
        <taxon>Pseudomonadota</taxon>
        <taxon>Betaproteobacteria</taxon>
        <taxon>Neisseriales</taxon>
        <taxon>Chromobacteriaceae</taxon>
        <taxon>Paludibacterium</taxon>
    </lineage>
</organism>
<dbReference type="InterPro" id="IPR036249">
    <property type="entry name" value="Thioredoxin-like_sf"/>
</dbReference>
<comment type="similarity">
    <text evidence="2 7">Belongs to the thioredoxin family. DsbC subfamily.</text>
</comment>
<reference evidence="10" key="1">
    <citation type="journal article" date="2014" name="Int. J. Syst. Evol. Microbiol.">
        <title>Complete genome sequence of Corynebacterium casei LMG S-19264T (=DSM 44701T), isolated from a smear-ripened cheese.</title>
        <authorList>
            <consortium name="US DOE Joint Genome Institute (JGI-PGF)"/>
            <person name="Walter F."/>
            <person name="Albersmeier A."/>
            <person name="Kalinowski J."/>
            <person name="Ruckert C."/>
        </authorList>
    </citation>
    <scope>NUCLEOTIDE SEQUENCE</scope>
    <source>
        <strain evidence="10">KCTC 32182</strain>
    </source>
</reference>
<reference evidence="10" key="2">
    <citation type="submission" date="2020-09" db="EMBL/GenBank/DDBJ databases">
        <authorList>
            <person name="Sun Q."/>
            <person name="Kim S."/>
        </authorList>
    </citation>
    <scope>NUCLEOTIDE SEQUENCE</scope>
    <source>
        <strain evidence="10">KCTC 32182</strain>
    </source>
</reference>
<keyword evidence="11" id="KW-1185">Reference proteome</keyword>
<dbReference type="GO" id="GO:0042597">
    <property type="term" value="C:periplasmic space"/>
    <property type="evidence" value="ECO:0007669"/>
    <property type="project" value="UniProtKB-SubCell"/>
</dbReference>
<evidence type="ECO:0000256" key="3">
    <source>
        <dbReference type="ARBA" id="ARBA00022729"/>
    </source>
</evidence>
<dbReference type="CDD" id="cd03020">
    <property type="entry name" value="DsbA_DsbC_DsbG"/>
    <property type="match status" value="1"/>
</dbReference>
<dbReference type="InterPro" id="IPR009094">
    <property type="entry name" value="DiS-bond_isomerase_DsbC/G_N_sf"/>
</dbReference>
<evidence type="ECO:0000256" key="1">
    <source>
        <dbReference type="ARBA" id="ARBA00004418"/>
    </source>
</evidence>
<evidence type="ECO:0000259" key="9">
    <source>
        <dbReference type="Pfam" id="PF13098"/>
    </source>
</evidence>